<gene>
    <name evidence="2" type="ORF">Shyd_88890</name>
</gene>
<comment type="caution">
    <text evidence="2">The sequence shown here is derived from an EMBL/GenBank/DDBJ whole genome shotgun (WGS) entry which is preliminary data.</text>
</comment>
<reference evidence="2" key="1">
    <citation type="submission" date="2024-05" db="EMBL/GenBank/DDBJ databases">
        <title>Whole genome shotgun sequence of Streptomyces hydrogenans NBRC 13475.</title>
        <authorList>
            <person name="Komaki H."/>
            <person name="Tamura T."/>
        </authorList>
    </citation>
    <scope>NUCLEOTIDE SEQUENCE</scope>
    <source>
        <strain evidence="2">NBRC 13475</strain>
    </source>
</reference>
<evidence type="ECO:0000256" key="1">
    <source>
        <dbReference type="SAM" id="SignalP"/>
    </source>
</evidence>
<dbReference type="RefSeq" id="WP_190223925.1">
    <property type="nucleotide sequence ID" value="NZ_BNBS01000044.1"/>
</dbReference>
<evidence type="ECO:0000313" key="3">
    <source>
        <dbReference type="Proteomes" id="UP001052739"/>
    </source>
</evidence>
<evidence type="ECO:0000313" key="2">
    <source>
        <dbReference type="EMBL" id="GHI27518.1"/>
    </source>
</evidence>
<name>A0ABQ3PR73_9ACTN</name>
<protein>
    <recommendedName>
        <fullName evidence="4">Secreted protein</fullName>
    </recommendedName>
</protein>
<sequence length="381" mass="39899">MFLSLPRSATALALGLAAVVATAASPAAAQTGTWRDVSPPGSDGSVLFDVETTRGTTWAVGLRSDDTTRPFAPVAMRWTGTGWQAPPQPADHGRLDELAAGAPDEVWAVGTRYDAVDDTDWGRGSALLQHWNGTAWTEVALPFPEGATDTSLSAVAVDEGGSVWVYGGYTDAAGQYVQALFRGDADGEADADGDGGWTRLPGDTGLNWVSQLEAGPGGVLHAVGDGVSRFDGTSWTKQSLPPTLDGALFDGIQTRTADDIWAVGHIRDEKLWRRPVVVRFDGRAWRTVRTPAETGQLYDIAFDGSGRPVVVGETMNPEVDPDGNYVLTPGPRGFLTRTEEPPGAGFLYGAATDAAGRVWTVGGTAGAEGGISPGAYAGIRR</sequence>
<feature type="chain" id="PRO_5045913009" description="Secreted protein" evidence="1">
    <location>
        <begin position="24"/>
        <end position="381"/>
    </location>
</feature>
<keyword evidence="1" id="KW-0732">Signal</keyword>
<accession>A0ABQ3PR73</accession>
<organism evidence="2 3">
    <name type="scientific">Streptomyces hydrogenans</name>
    <dbReference type="NCBI Taxonomy" id="1873719"/>
    <lineage>
        <taxon>Bacteria</taxon>
        <taxon>Bacillati</taxon>
        <taxon>Actinomycetota</taxon>
        <taxon>Actinomycetes</taxon>
        <taxon>Kitasatosporales</taxon>
        <taxon>Streptomycetaceae</taxon>
        <taxon>Streptomyces</taxon>
    </lineage>
</organism>
<dbReference type="Proteomes" id="UP001052739">
    <property type="component" value="Unassembled WGS sequence"/>
</dbReference>
<dbReference type="SUPFAM" id="SSF63829">
    <property type="entry name" value="Calcium-dependent phosphotriesterase"/>
    <property type="match status" value="1"/>
</dbReference>
<proteinExistence type="predicted"/>
<evidence type="ECO:0008006" key="4">
    <source>
        <dbReference type="Google" id="ProtNLM"/>
    </source>
</evidence>
<feature type="signal peptide" evidence="1">
    <location>
        <begin position="1"/>
        <end position="23"/>
    </location>
</feature>
<keyword evidence="3" id="KW-1185">Reference proteome</keyword>
<dbReference type="EMBL" id="BNDW01000117">
    <property type="protein sequence ID" value="GHI27518.1"/>
    <property type="molecule type" value="Genomic_DNA"/>
</dbReference>